<comment type="caution">
    <text evidence="1">The sequence shown here is derived from an EMBL/GenBank/DDBJ whole genome shotgun (WGS) entry which is preliminary data.</text>
</comment>
<reference evidence="2" key="1">
    <citation type="journal article" date="2019" name="Int. J. Syst. Evol. Microbiol.">
        <title>The Global Catalogue of Microorganisms (GCM) 10K type strain sequencing project: providing services to taxonomists for standard genome sequencing and annotation.</title>
        <authorList>
            <consortium name="The Broad Institute Genomics Platform"/>
            <consortium name="The Broad Institute Genome Sequencing Center for Infectious Disease"/>
            <person name="Wu L."/>
            <person name="Ma J."/>
        </authorList>
    </citation>
    <scope>NUCLEOTIDE SEQUENCE [LARGE SCALE GENOMIC DNA]</scope>
    <source>
        <strain evidence="2">CGMCC 4.7131</strain>
    </source>
</reference>
<dbReference type="EMBL" id="JBHSKN010000011">
    <property type="protein sequence ID" value="MFC5240899.1"/>
    <property type="molecule type" value="Genomic_DNA"/>
</dbReference>
<dbReference type="Proteomes" id="UP001596035">
    <property type="component" value="Unassembled WGS sequence"/>
</dbReference>
<accession>A0ABW0DSZ5</accession>
<evidence type="ECO:0000313" key="1">
    <source>
        <dbReference type="EMBL" id="MFC5240899.1"/>
    </source>
</evidence>
<dbReference type="RefSeq" id="WP_344560853.1">
    <property type="nucleotide sequence ID" value="NZ_BAAATG010000020.1"/>
</dbReference>
<protein>
    <submittedName>
        <fullName evidence="1">Uncharacterized protein</fullName>
    </submittedName>
</protein>
<evidence type="ECO:0000313" key="2">
    <source>
        <dbReference type="Proteomes" id="UP001596035"/>
    </source>
</evidence>
<proteinExistence type="predicted"/>
<sequence>MTPNPGIRPGGPDAVDVDVRLAVVEYDDCLAAHGPRADDTTVPGHVLDDYAIALDVLALARRVPTGDVPALLAVGTRALLRVHRALHP</sequence>
<name>A0ABW0DSZ5_9ACTN</name>
<organism evidence="1 2">
    <name type="scientific">Streptomyces atrovirens</name>
    <dbReference type="NCBI Taxonomy" id="285556"/>
    <lineage>
        <taxon>Bacteria</taxon>
        <taxon>Bacillati</taxon>
        <taxon>Actinomycetota</taxon>
        <taxon>Actinomycetes</taxon>
        <taxon>Kitasatosporales</taxon>
        <taxon>Streptomycetaceae</taxon>
        <taxon>Streptomyces</taxon>
    </lineage>
</organism>
<keyword evidence="2" id="KW-1185">Reference proteome</keyword>
<gene>
    <name evidence="1" type="ORF">ACFPWV_13400</name>
</gene>